<proteinExistence type="predicted"/>
<protein>
    <submittedName>
        <fullName evidence="2">Uncharacterized protein</fullName>
    </submittedName>
</protein>
<gene>
    <name evidence="2" type="ORF">VNO77_41673</name>
</gene>
<sequence length="142" mass="15859">MKPFKENRREPHRAEGYLRHCPIRPSRDLTATERAREGRLRKDQNGRSDPQCELRGPSGVWPGAIGPSAIMTEEEAEQSSGRGNGWFKGKRKLGFGQFLVTDTFDSSYNKSSMSVCYIGSFGDFAAAIKSPGREEGRSMLKD</sequence>
<dbReference type="Proteomes" id="UP001367508">
    <property type="component" value="Unassembled WGS sequence"/>
</dbReference>
<evidence type="ECO:0000313" key="2">
    <source>
        <dbReference type="EMBL" id="KAK7308079.1"/>
    </source>
</evidence>
<name>A0AAN9K2R7_CANGL</name>
<accession>A0AAN9K2R7</accession>
<keyword evidence="3" id="KW-1185">Reference proteome</keyword>
<evidence type="ECO:0000313" key="3">
    <source>
        <dbReference type="Proteomes" id="UP001367508"/>
    </source>
</evidence>
<feature type="compositionally biased region" description="Basic and acidic residues" evidence="1">
    <location>
        <begin position="1"/>
        <end position="18"/>
    </location>
</feature>
<evidence type="ECO:0000256" key="1">
    <source>
        <dbReference type="SAM" id="MobiDB-lite"/>
    </source>
</evidence>
<dbReference type="AlphaFoldDB" id="A0AAN9K2R7"/>
<organism evidence="2 3">
    <name type="scientific">Canavalia gladiata</name>
    <name type="common">Sword bean</name>
    <name type="synonym">Dolichos gladiatus</name>
    <dbReference type="NCBI Taxonomy" id="3824"/>
    <lineage>
        <taxon>Eukaryota</taxon>
        <taxon>Viridiplantae</taxon>
        <taxon>Streptophyta</taxon>
        <taxon>Embryophyta</taxon>
        <taxon>Tracheophyta</taxon>
        <taxon>Spermatophyta</taxon>
        <taxon>Magnoliopsida</taxon>
        <taxon>eudicotyledons</taxon>
        <taxon>Gunneridae</taxon>
        <taxon>Pentapetalae</taxon>
        <taxon>rosids</taxon>
        <taxon>fabids</taxon>
        <taxon>Fabales</taxon>
        <taxon>Fabaceae</taxon>
        <taxon>Papilionoideae</taxon>
        <taxon>50 kb inversion clade</taxon>
        <taxon>NPAAA clade</taxon>
        <taxon>indigoferoid/millettioid clade</taxon>
        <taxon>Phaseoleae</taxon>
        <taxon>Canavalia</taxon>
    </lineage>
</organism>
<feature type="compositionally biased region" description="Basic and acidic residues" evidence="1">
    <location>
        <begin position="25"/>
        <end position="52"/>
    </location>
</feature>
<comment type="caution">
    <text evidence="2">The sequence shown here is derived from an EMBL/GenBank/DDBJ whole genome shotgun (WGS) entry which is preliminary data.</text>
</comment>
<reference evidence="2 3" key="1">
    <citation type="submission" date="2024-01" db="EMBL/GenBank/DDBJ databases">
        <title>The genomes of 5 underutilized Papilionoideae crops provide insights into root nodulation and disease resistanc.</title>
        <authorList>
            <person name="Jiang F."/>
        </authorList>
    </citation>
    <scope>NUCLEOTIDE SEQUENCE [LARGE SCALE GENOMIC DNA]</scope>
    <source>
        <strain evidence="2">LVBAO_FW01</strain>
        <tissue evidence="2">Leaves</tissue>
    </source>
</reference>
<dbReference type="EMBL" id="JAYMYQ010000010">
    <property type="protein sequence ID" value="KAK7308079.1"/>
    <property type="molecule type" value="Genomic_DNA"/>
</dbReference>
<feature type="region of interest" description="Disordered" evidence="1">
    <location>
        <begin position="1"/>
        <end position="66"/>
    </location>
</feature>